<dbReference type="EMBL" id="AOGT01001583">
    <property type="protein sequence ID" value="EMG47426.1"/>
    <property type="molecule type" value="Genomic_DNA"/>
</dbReference>
<dbReference type="InterPro" id="IPR011990">
    <property type="entry name" value="TPR-like_helical_dom_sf"/>
</dbReference>
<dbReference type="InterPro" id="IPR042935">
    <property type="entry name" value="Tad1"/>
</dbReference>
<dbReference type="eggNOG" id="KOG2777">
    <property type="taxonomic scope" value="Eukaryota"/>
</dbReference>
<sequence length="470" mass="53368">MFKTPVYPALEELKQPLSQEQLRILRDQLESEKPNPSAQTKFNYAWGLIKSSHHKQQEDGVQILTELYKSEKSMRREVLYYLSLGSFKIGDYTNAKRYVEALLEIEPENQQAKSLLESIDDNITKEGLIGLGIATGVIAVGIKPTKRSNGIEEWTVLASVVVISPDDQILPITLTTGVKTLPDKVRSYSNGLMVHDMHAEILSIRLFNYYLLTKDCPLIEFENGKYRLKKGIRLALFVSEPPCGDMSMNYISSSKEDNVPWEHSSQEEVNRGRNNFGNLGVVRTKPGRSDSLISYSKSCSDKLCLKQLTGIGNAVTSSVFDERIYLDFLVTPKVMTEDFERCFYDRLNLPDVHRLQLLTYDYDKYLFGKADHKTPSPLSLLHIVPTGFTEVLNNGVKNGAYVKNKPPRAGGESTICNRNMIKQLKSIKEIDFEDYLTFKNSNTTRQTLKKAGREELQDWICTSDDNFDLS</sequence>
<dbReference type="SMART" id="SM00552">
    <property type="entry name" value="ADEAMc"/>
    <property type="match status" value="1"/>
</dbReference>
<keyword evidence="4" id="KW-1185">Reference proteome</keyword>
<comment type="caution">
    <text evidence="3">The sequence shown here is derived from an EMBL/GenBank/DDBJ whole genome shotgun (WGS) entry which is preliminary data.</text>
</comment>
<dbReference type="OMA" id="YVSECPC"/>
<evidence type="ECO:0000256" key="1">
    <source>
        <dbReference type="PROSITE-ProRule" id="PRU00339"/>
    </source>
</evidence>
<proteinExistence type="predicted"/>
<keyword evidence="1" id="KW-0802">TPR repeat</keyword>
<dbReference type="eggNOG" id="KOG3364">
    <property type="taxonomic scope" value="Eukaryota"/>
</dbReference>
<dbReference type="Proteomes" id="UP000011777">
    <property type="component" value="Unassembled WGS sequence"/>
</dbReference>
<dbReference type="InterPro" id="IPR033745">
    <property type="entry name" value="Fis1_cytosol"/>
</dbReference>
<organism evidence="3 4">
    <name type="scientific">Candida maltosa (strain Xu316)</name>
    <name type="common">Yeast</name>
    <dbReference type="NCBI Taxonomy" id="1245528"/>
    <lineage>
        <taxon>Eukaryota</taxon>
        <taxon>Fungi</taxon>
        <taxon>Dikarya</taxon>
        <taxon>Ascomycota</taxon>
        <taxon>Saccharomycotina</taxon>
        <taxon>Pichiomycetes</taxon>
        <taxon>Debaryomycetaceae</taxon>
        <taxon>Candida/Lodderomyces clade</taxon>
        <taxon>Candida</taxon>
    </lineage>
</organism>
<dbReference type="AlphaFoldDB" id="M3IM15"/>
<dbReference type="PANTHER" id="PTHR47803:SF1">
    <property type="entry name" value="TRNA-SPECIFIC ADENOSINE DEAMINASE 1"/>
    <property type="match status" value="1"/>
</dbReference>
<dbReference type="Gene3D" id="1.25.40.10">
    <property type="entry name" value="Tetratricopeptide repeat domain"/>
    <property type="match status" value="1"/>
</dbReference>
<dbReference type="CDD" id="cd12212">
    <property type="entry name" value="Fis1"/>
    <property type="match status" value="1"/>
</dbReference>
<gene>
    <name evidence="3" type="ORF">G210_2252</name>
</gene>
<protein>
    <recommendedName>
        <fullName evidence="2">A to I editase domain-containing protein</fullName>
    </recommendedName>
</protein>
<dbReference type="InterPro" id="IPR019734">
    <property type="entry name" value="TPR_rpt"/>
</dbReference>
<dbReference type="GO" id="GO:0002100">
    <property type="term" value="P:tRNA wobble adenosine to inosine editing"/>
    <property type="evidence" value="ECO:0007669"/>
    <property type="project" value="InterPro"/>
</dbReference>
<dbReference type="Pfam" id="PF02137">
    <property type="entry name" value="A_deamin"/>
    <property type="match status" value="1"/>
</dbReference>
<evidence type="ECO:0000313" key="3">
    <source>
        <dbReference type="EMBL" id="EMG47426.1"/>
    </source>
</evidence>
<dbReference type="InterPro" id="IPR028058">
    <property type="entry name" value="Fis1_TPR_N"/>
</dbReference>
<dbReference type="GO" id="GO:0043829">
    <property type="term" value="F:tRNA-specific adenosine-37 deaminase activity"/>
    <property type="evidence" value="ECO:0007669"/>
    <property type="project" value="TreeGrafter"/>
</dbReference>
<dbReference type="OrthoDB" id="10268011at2759"/>
<dbReference type="PROSITE" id="PS50005">
    <property type="entry name" value="TPR"/>
    <property type="match status" value="1"/>
</dbReference>
<dbReference type="InterPro" id="IPR002466">
    <property type="entry name" value="A_deamin"/>
</dbReference>
<evidence type="ECO:0000313" key="4">
    <source>
        <dbReference type="Proteomes" id="UP000011777"/>
    </source>
</evidence>
<dbReference type="Pfam" id="PF14853">
    <property type="entry name" value="Fis1_TPR_C"/>
    <property type="match status" value="1"/>
</dbReference>
<dbReference type="HOGENOM" id="CLU_005382_5_0_1"/>
<feature type="repeat" description="TPR" evidence="1">
    <location>
        <begin position="76"/>
        <end position="109"/>
    </location>
</feature>
<name>M3IM15_CANMX</name>
<evidence type="ECO:0000259" key="2">
    <source>
        <dbReference type="PROSITE" id="PS50141"/>
    </source>
</evidence>
<dbReference type="Pfam" id="PF14852">
    <property type="entry name" value="Fis1_TPR_N"/>
    <property type="match status" value="1"/>
</dbReference>
<dbReference type="PANTHER" id="PTHR47803">
    <property type="entry name" value="TRNA-SPECIFIC ADENOSINE DEAMINASE 1"/>
    <property type="match status" value="1"/>
</dbReference>
<reference evidence="3 4" key="1">
    <citation type="submission" date="2013-02" db="EMBL/GenBank/DDBJ databases">
        <title>Genome sequence of Candida maltosa Xu316, a potential industrial strain for xylitol and ethanol production.</title>
        <authorList>
            <person name="Yu J."/>
            <person name="Wang Q."/>
            <person name="Geng X."/>
            <person name="Bao W."/>
            <person name="He P."/>
            <person name="Cai J."/>
        </authorList>
    </citation>
    <scope>NUCLEOTIDE SEQUENCE [LARGE SCALE GENOMIC DNA]</scope>
    <source>
        <strain evidence="4">Xu316</strain>
    </source>
</reference>
<accession>M3IM15</accession>
<dbReference type="STRING" id="1245528.M3IM15"/>
<dbReference type="GO" id="GO:0003723">
    <property type="term" value="F:RNA binding"/>
    <property type="evidence" value="ECO:0007669"/>
    <property type="project" value="InterPro"/>
</dbReference>
<dbReference type="SUPFAM" id="SSF48452">
    <property type="entry name" value="TPR-like"/>
    <property type="match status" value="1"/>
</dbReference>
<feature type="domain" description="A to I editase" evidence="2">
    <location>
        <begin position="173"/>
        <end position="338"/>
    </location>
</feature>
<dbReference type="InterPro" id="IPR028061">
    <property type="entry name" value="Fis1_TPR_C"/>
</dbReference>
<dbReference type="PROSITE" id="PS50141">
    <property type="entry name" value="A_DEAMIN_EDITASE"/>
    <property type="match status" value="1"/>
</dbReference>